<feature type="non-terminal residue" evidence="1">
    <location>
        <position position="74"/>
    </location>
</feature>
<reference evidence="1 2" key="1">
    <citation type="submission" date="2024-01" db="EMBL/GenBank/DDBJ databases">
        <authorList>
            <person name="Waweru B."/>
        </authorList>
    </citation>
    <scope>NUCLEOTIDE SEQUENCE [LARGE SCALE GENOMIC DNA]</scope>
</reference>
<evidence type="ECO:0000313" key="2">
    <source>
        <dbReference type="Proteomes" id="UP001314170"/>
    </source>
</evidence>
<protein>
    <submittedName>
        <fullName evidence="1">Uncharacterized protein</fullName>
    </submittedName>
</protein>
<dbReference type="Proteomes" id="UP001314170">
    <property type="component" value="Unassembled WGS sequence"/>
</dbReference>
<dbReference type="AlphaFoldDB" id="A0AAV1QT36"/>
<comment type="caution">
    <text evidence="1">The sequence shown here is derived from an EMBL/GenBank/DDBJ whole genome shotgun (WGS) entry which is preliminary data.</text>
</comment>
<dbReference type="EMBL" id="CAWUPB010000231">
    <property type="protein sequence ID" value="CAK7324018.1"/>
    <property type="molecule type" value="Genomic_DNA"/>
</dbReference>
<name>A0AAV1QT36_9ROSI</name>
<proteinExistence type="predicted"/>
<evidence type="ECO:0000313" key="1">
    <source>
        <dbReference type="EMBL" id="CAK7324018.1"/>
    </source>
</evidence>
<accession>A0AAV1QT36</accession>
<organism evidence="1 2">
    <name type="scientific">Dovyalis caffra</name>
    <dbReference type="NCBI Taxonomy" id="77055"/>
    <lineage>
        <taxon>Eukaryota</taxon>
        <taxon>Viridiplantae</taxon>
        <taxon>Streptophyta</taxon>
        <taxon>Embryophyta</taxon>
        <taxon>Tracheophyta</taxon>
        <taxon>Spermatophyta</taxon>
        <taxon>Magnoliopsida</taxon>
        <taxon>eudicotyledons</taxon>
        <taxon>Gunneridae</taxon>
        <taxon>Pentapetalae</taxon>
        <taxon>rosids</taxon>
        <taxon>fabids</taxon>
        <taxon>Malpighiales</taxon>
        <taxon>Salicaceae</taxon>
        <taxon>Flacourtieae</taxon>
        <taxon>Dovyalis</taxon>
    </lineage>
</organism>
<keyword evidence="2" id="KW-1185">Reference proteome</keyword>
<sequence length="74" mass="8731">MEVTMLDWRVKRSVAHLGRGRVEWELRLLQVYMRDVEEGKFDDKGKGVSGQKVRYLRRHKKIIANNRMLSSVSS</sequence>
<gene>
    <name evidence="1" type="ORF">DCAF_LOCUS1652</name>
</gene>